<dbReference type="SUPFAM" id="SSF56112">
    <property type="entry name" value="Protein kinase-like (PK-like)"/>
    <property type="match status" value="1"/>
</dbReference>
<keyword evidence="2" id="KW-0808">Transferase</keyword>
<evidence type="ECO:0000313" key="8">
    <source>
        <dbReference type="Proteomes" id="UP000815325"/>
    </source>
</evidence>
<dbReference type="Pfam" id="PF00069">
    <property type="entry name" value="Pkinase"/>
    <property type="match status" value="1"/>
</dbReference>
<proteinExistence type="predicted"/>
<sequence length="89" mass="9873">MEALESLQPPILHRDLKPSNVFIDGAGHARVADLGLSRRLLPEIQAELTGETGTYLYMAPEVMRHEVYSSKADVWSWGVLLVEALTLQA</sequence>
<dbReference type="PROSITE" id="PS00108">
    <property type="entry name" value="PROTEIN_KINASE_ST"/>
    <property type="match status" value="1"/>
</dbReference>
<evidence type="ECO:0000256" key="5">
    <source>
        <dbReference type="ARBA" id="ARBA00022840"/>
    </source>
</evidence>
<name>A0ABQ7FZX2_DUNSA</name>
<keyword evidence="8" id="KW-1185">Reference proteome</keyword>
<dbReference type="InterPro" id="IPR000719">
    <property type="entry name" value="Prot_kinase_dom"/>
</dbReference>
<dbReference type="Gene3D" id="1.10.510.10">
    <property type="entry name" value="Transferase(Phosphotransferase) domain 1"/>
    <property type="match status" value="1"/>
</dbReference>
<dbReference type="Proteomes" id="UP000815325">
    <property type="component" value="Unassembled WGS sequence"/>
</dbReference>
<keyword evidence="3" id="KW-0547">Nucleotide-binding</keyword>
<evidence type="ECO:0000256" key="2">
    <source>
        <dbReference type="ARBA" id="ARBA00022679"/>
    </source>
</evidence>
<reference evidence="7" key="1">
    <citation type="submission" date="2017-08" db="EMBL/GenBank/DDBJ databases">
        <authorList>
            <person name="Polle J.E."/>
            <person name="Barry K."/>
            <person name="Cushman J."/>
            <person name="Schmutz J."/>
            <person name="Tran D."/>
            <person name="Hathwaick L.T."/>
            <person name="Yim W.C."/>
            <person name="Jenkins J."/>
            <person name="Mckie-Krisberg Z.M."/>
            <person name="Prochnik S."/>
            <person name="Lindquist E."/>
            <person name="Dockter R.B."/>
            <person name="Adam C."/>
            <person name="Molina H."/>
            <person name="Bunkerborg J."/>
            <person name="Jin E."/>
            <person name="Buchheim M."/>
            <person name="Magnuson J."/>
        </authorList>
    </citation>
    <scope>NUCLEOTIDE SEQUENCE</scope>
    <source>
        <strain evidence="7">CCAP 19/18</strain>
    </source>
</reference>
<gene>
    <name evidence="7" type="ORF">DUNSADRAFT_18557</name>
</gene>
<feature type="non-terminal residue" evidence="7">
    <location>
        <position position="89"/>
    </location>
</feature>
<dbReference type="InterPro" id="IPR050660">
    <property type="entry name" value="NEK_Ser/Thr_kinase"/>
</dbReference>
<dbReference type="InterPro" id="IPR008271">
    <property type="entry name" value="Ser/Thr_kinase_AS"/>
</dbReference>
<evidence type="ECO:0000256" key="4">
    <source>
        <dbReference type="ARBA" id="ARBA00022777"/>
    </source>
</evidence>
<accession>A0ABQ7FZX2</accession>
<evidence type="ECO:0000256" key="1">
    <source>
        <dbReference type="ARBA" id="ARBA00012513"/>
    </source>
</evidence>
<dbReference type="InterPro" id="IPR011009">
    <property type="entry name" value="Kinase-like_dom_sf"/>
</dbReference>
<keyword evidence="4" id="KW-0418">Kinase</keyword>
<evidence type="ECO:0000259" key="6">
    <source>
        <dbReference type="PROSITE" id="PS50011"/>
    </source>
</evidence>
<dbReference type="EC" id="2.7.11.1" evidence="1"/>
<dbReference type="PANTHER" id="PTHR43671">
    <property type="entry name" value="SERINE/THREONINE-PROTEIN KINASE NEK"/>
    <property type="match status" value="1"/>
</dbReference>
<evidence type="ECO:0000313" key="7">
    <source>
        <dbReference type="EMBL" id="KAF5827899.1"/>
    </source>
</evidence>
<feature type="domain" description="Protein kinase" evidence="6">
    <location>
        <begin position="1"/>
        <end position="89"/>
    </location>
</feature>
<organism evidence="7 8">
    <name type="scientific">Dunaliella salina</name>
    <name type="common">Green alga</name>
    <name type="synonym">Protococcus salinus</name>
    <dbReference type="NCBI Taxonomy" id="3046"/>
    <lineage>
        <taxon>Eukaryota</taxon>
        <taxon>Viridiplantae</taxon>
        <taxon>Chlorophyta</taxon>
        <taxon>core chlorophytes</taxon>
        <taxon>Chlorophyceae</taxon>
        <taxon>CS clade</taxon>
        <taxon>Chlamydomonadales</taxon>
        <taxon>Dunaliellaceae</taxon>
        <taxon>Dunaliella</taxon>
    </lineage>
</organism>
<dbReference type="PANTHER" id="PTHR43671:SF13">
    <property type="entry name" value="SERINE_THREONINE-PROTEIN KINASE NEK2"/>
    <property type="match status" value="1"/>
</dbReference>
<comment type="caution">
    <text evidence="7">The sequence shown here is derived from an EMBL/GenBank/DDBJ whole genome shotgun (WGS) entry which is preliminary data.</text>
</comment>
<protein>
    <recommendedName>
        <fullName evidence="1">non-specific serine/threonine protein kinase</fullName>
        <ecNumber evidence="1">2.7.11.1</ecNumber>
    </recommendedName>
</protein>
<dbReference type="PROSITE" id="PS50011">
    <property type="entry name" value="PROTEIN_KINASE_DOM"/>
    <property type="match status" value="1"/>
</dbReference>
<dbReference type="EMBL" id="MU070404">
    <property type="protein sequence ID" value="KAF5827899.1"/>
    <property type="molecule type" value="Genomic_DNA"/>
</dbReference>
<evidence type="ECO:0000256" key="3">
    <source>
        <dbReference type="ARBA" id="ARBA00022741"/>
    </source>
</evidence>
<keyword evidence="5" id="KW-0067">ATP-binding</keyword>